<gene>
    <name evidence="1" type="ORF">SVA_3534</name>
</gene>
<dbReference type="RefSeq" id="WP_096462404.1">
    <property type="nucleotide sequence ID" value="NZ_AP014936.1"/>
</dbReference>
<dbReference type="AlphaFoldDB" id="A0A1C7AFH1"/>
<sequence>MVRCIDQQFRIRLTAGAQSPESPDVLSSVEPGNTSTVIARVYDQNDQLVPNVPLKIEVDVTPRSGGHEHDDAVRHTQHMGTLAPVSPSTGTVTQSGKILTGNTGSSGVHFTFKAPALAGDHTIKAECTDGKNCTQEGPKQVWVGVKNLLPLGNSQYFVPIGDTPMMRWGRFHQY</sequence>
<dbReference type="Gene3D" id="2.60.40.10">
    <property type="entry name" value="Immunoglobulins"/>
    <property type="match status" value="1"/>
</dbReference>
<accession>A0A1C7AFH1</accession>
<proteinExistence type="predicted"/>
<dbReference type="KEGG" id="sva:SVA_3534"/>
<reference evidence="1 2" key="1">
    <citation type="submission" date="2015-08" db="EMBL/GenBank/DDBJ databases">
        <title>Complete genome sequence of Sulfurifustis variabilis.</title>
        <authorList>
            <person name="Miura A."/>
            <person name="Kojima H."/>
            <person name="Fukui M."/>
        </authorList>
    </citation>
    <scope>NUCLEOTIDE SEQUENCE [LARGE SCALE GENOMIC DNA]</scope>
    <source>
        <strain evidence="2">skN76</strain>
    </source>
</reference>
<organism evidence="1 2">
    <name type="scientific">Sulfurifustis variabilis</name>
    <dbReference type="NCBI Taxonomy" id="1675686"/>
    <lineage>
        <taxon>Bacteria</taxon>
        <taxon>Pseudomonadati</taxon>
        <taxon>Pseudomonadota</taxon>
        <taxon>Gammaproteobacteria</taxon>
        <taxon>Acidiferrobacterales</taxon>
        <taxon>Acidiferrobacteraceae</taxon>
        <taxon>Sulfurifustis</taxon>
    </lineage>
</organism>
<dbReference type="EMBL" id="AP014936">
    <property type="protein sequence ID" value="BAU50070.1"/>
    <property type="molecule type" value="Genomic_DNA"/>
</dbReference>
<name>A0A1C7AFH1_9GAMM</name>
<evidence type="ECO:0000313" key="2">
    <source>
        <dbReference type="Proteomes" id="UP000218899"/>
    </source>
</evidence>
<dbReference type="Proteomes" id="UP000218899">
    <property type="component" value="Chromosome"/>
</dbReference>
<dbReference type="InterPro" id="IPR013783">
    <property type="entry name" value="Ig-like_fold"/>
</dbReference>
<evidence type="ECO:0000313" key="1">
    <source>
        <dbReference type="EMBL" id="BAU50070.1"/>
    </source>
</evidence>
<protein>
    <submittedName>
        <fullName evidence="1">Uncharacterized protein</fullName>
    </submittedName>
</protein>
<keyword evidence="2" id="KW-1185">Reference proteome</keyword>